<dbReference type="STRING" id="1109443.G4TXL8"/>
<feature type="compositionally biased region" description="Polar residues" evidence="1">
    <location>
        <begin position="277"/>
        <end position="290"/>
    </location>
</feature>
<feature type="signal peptide" evidence="2">
    <location>
        <begin position="1"/>
        <end position="17"/>
    </location>
</feature>
<comment type="caution">
    <text evidence="3">The sequence shown here is derived from an EMBL/GenBank/DDBJ whole genome shotgun (WGS) entry which is preliminary data.</text>
</comment>
<keyword evidence="4" id="KW-1185">Reference proteome</keyword>
<feature type="chain" id="PRO_5003469232" description="SAP domain-containing protein" evidence="2">
    <location>
        <begin position="18"/>
        <end position="290"/>
    </location>
</feature>
<evidence type="ECO:0000313" key="3">
    <source>
        <dbReference type="EMBL" id="CCA76061.1"/>
    </source>
</evidence>
<dbReference type="AlphaFoldDB" id="G4TXL8"/>
<protein>
    <recommendedName>
        <fullName evidence="5">SAP domain-containing protein</fullName>
    </recommendedName>
</protein>
<evidence type="ECO:0008006" key="5">
    <source>
        <dbReference type="Google" id="ProtNLM"/>
    </source>
</evidence>
<gene>
    <name evidence="3" type="ORF">PIIN_10061</name>
</gene>
<evidence type="ECO:0000256" key="1">
    <source>
        <dbReference type="SAM" id="MobiDB-lite"/>
    </source>
</evidence>
<evidence type="ECO:0000313" key="4">
    <source>
        <dbReference type="Proteomes" id="UP000007148"/>
    </source>
</evidence>
<sequence>MRLTALSLLFLSSTAIASSWFGSDEPEPKQWSQEQLDKAQKAYASVHDSAMQSWTDSQLRQFLMDQGVIEPKGTKEQLLQMARSHRKSFSSALSSASASASTAVYGDSYYQATQSASSIASQASRTASSYITSATEAVMDAMDDTKDYVYSTWSDNQLRTYLEEKGVIRTKAQVSRDEMLKKMRETYAAAANPVYDAWSDSYMRHWLIRNNIIAEPPTTREKLLAAMNSYYYNTKDYVWSSWSDSDLKAWLVQHNIIKSDAQLKREKMEKLNLKSAPGSSNTAISAATPK</sequence>
<dbReference type="InterPro" id="IPR018803">
    <property type="entry name" value="Ish1/Msc1-like"/>
</dbReference>
<feature type="region of interest" description="Disordered" evidence="1">
    <location>
        <begin position="270"/>
        <end position="290"/>
    </location>
</feature>
<dbReference type="HOGENOM" id="CLU_022672_0_0_1"/>
<dbReference type="OrthoDB" id="2527403at2759"/>
<reference evidence="3 4" key="1">
    <citation type="journal article" date="2011" name="PLoS Pathog.">
        <title>Endophytic Life Strategies Decoded by Genome and Transcriptome Analyses of the Mutualistic Root Symbiont Piriformospora indica.</title>
        <authorList>
            <person name="Zuccaro A."/>
            <person name="Lahrmann U."/>
            <person name="Guldener U."/>
            <person name="Langen G."/>
            <person name="Pfiffi S."/>
            <person name="Biedenkopf D."/>
            <person name="Wong P."/>
            <person name="Samans B."/>
            <person name="Grimm C."/>
            <person name="Basiewicz M."/>
            <person name="Murat C."/>
            <person name="Martin F."/>
            <person name="Kogel K.H."/>
        </authorList>
    </citation>
    <scope>NUCLEOTIDE SEQUENCE [LARGE SCALE GENOMIC DNA]</scope>
    <source>
        <strain evidence="3 4">DSM 11827</strain>
    </source>
</reference>
<dbReference type="Pfam" id="PF10281">
    <property type="entry name" value="Ish1"/>
    <property type="match status" value="4"/>
</dbReference>
<name>G4TXL8_SERID</name>
<keyword evidence="2" id="KW-0732">Signal</keyword>
<dbReference type="EMBL" id="CAFZ01000595">
    <property type="protein sequence ID" value="CCA76061.1"/>
    <property type="molecule type" value="Genomic_DNA"/>
</dbReference>
<dbReference type="InParanoid" id="G4TXL8"/>
<dbReference type="Proteomes" id="UP000007148">
    <property type="component" value="Unassembled WGS sequence"/>
</dbReference>
<proteinExistence type="predicted"/>
<evidence type="ECO:0000256" key="2">
    <source>
        <dbReference type="SAM" id="SignalP"/>
    </source>
</evidence>
<accession>G4TXL8</accession>
<organism evidence="3 4">
    <name type="scientific">Serendipita indica (strain DSM 11827)</name>
    <name type="common">Root endophyte fungus</name>
    <name type="synonym">Piriformospora indica</name>
    <dbReference type="NCBI Taxonomy" id="1109443"/>
    <lineage>
        <taxon>Eukaryota</taxon>
        <taxon>Fungi</taxon>
        <taxon>Dikarya</taxon>
        <taxon>Basidiomycota</taxon>
        <taxon>Agaricomycotina</taxon>
        <taxon>Agaricomycetes</taxon>
        <taxon>Sebacinales</taxon>
        <taxon>Serendipitaceae</taxon>
        <taxon>Serendipita</taxon>
    </lineage>
</organism>
<dbReference type="eggNOG" id="ENOG502RNIV">
    <property type="taxonomic scope" value="Eukaryota"/>
</dbReference>
<dbReference type="OMA" id="NYPGDWL"/>